<dbReference type="AlphaFoldDB" id="A0AAD7AHB6"/>
<keyword evidence="5 6" id="KW-0408">Iron</keyword>
<evidence type="ECO:0000313" key="7">
    <source>
        <dbReference type="EMBL" id="KAJ7358607.1"/>
    </source>
</evidence>
<name>A0AAD7AHB6_9AGAR</name>
<dbReference type="EMBL" id="JARIHO010000007">
    <property type="protein sequence ID" value="KAJ7358607.1"/>
    <property type="molecule type" value="Genomic_DNA"/>
</dbReference>
<accession>A0AAD7AHB6</accession>
<comment type="similarity">
    <text evidence="2">Belongs to the cytochrome P450 family.</text>
</comment>
<evidence type="ECO:0000256" key="4">
    <source>
        <dbReference type="ARBA" id="ARBA00023002"/>
    </source>
</evidence>
<evidence type="ECO:0000256" key="5">
    <source>
        <dbReference type="ARBA" id="ARBA00023004"/>
    </source>
</evidence>
<dbReference type="GO" id="GO:0004497">
    <property type="term" value="F:monooxygenase activity"/>
    <property type="evidence" value="ECO:0007669"/>
    <property type="project" value="InterPro"/>
</dbReference>
<comment type="cofactor">
    <cofactor evidence="1 6">
        <name>heme</name>
        <dbReference type="ChEBI" id="CHEBI:30413"/>
    </cofactor>
</comment>
<comment type="caution">
    <text evidence="7">The sequence shown here is derived from an EMBL/GenBank/DDBJ whole genome shotgun (WGS) entry which is preliminary data.</text>
</comment>
<dbReference type="Gene3D" id="1.10.630.10">
    <property type="entry name" value="Cytochrome P450"/>
    <property type="match status" value="1"/>
</dbReference>
<proteinExistence type="inferred from homology"/>
<evidence type="ECO:0000256" key="2">
    <source>
        <dbReference type="ARBA" id="ARBA00010617"/>
    </source>
</evidence>
<dbReference type="CDD" id="cd11041">
    <property type="entry name" value="CYP503A1-like"/>
    <property type="match status" value="1"/>
</dbReference>
<evidence type="ECO:0000256" key="1">
    <source>
        <dbReference type="ARBA" id="ARBA00001971"/>
    </source>
</evidence>
<dbReference type="InterPro" id="IPR001128">
    <property type="entry name" value="Cyt_P450"/>
</dbReference>
<keyword evidence="8" id="KW-1185">Reference proteome</keyword>
<keyword evidence="3 6" id="KW-0479">Metal-binding</keyword>
<keyword evidence="4" id="KW-0560">Oxidoreductase</keyword>
<dbReference type="GO" id="GO:0005506">
    <property type="term" value="F:iron ion binding"/>
    <property type="evidence" value="ECO:0007669"/>
    <property type="project" value="InterPro"/>
</dbReference>
<feature type="binding site" description="axial binding residue" evidence="6">
    <location>
        <position position="450"/>
    </location>
    <ligand>
        <name>heme</name>
        <dbReference type="ChEBI" id="CHEBI:30413"/>
    </ligand>
    <ligandPart>
        <name>Fe</name>
        <dbReference type="ChEBI" id="CHEBI:18248"/>
    </ligandPart>
</feature>
<dbReference type="SUPFAM" id="SSF48264">
    <property type="entry name" value="Cytochrome P450"/>
    <property type="match status" value="1"/>
</dbReference>
<evidence type="ECO:0000256" key="6">
    <source>
        <dbReference type="PIRSR" id="PIRSR602403-1"/>
    </source>
</evidence>
<dbReference type="PRINTS" id="PR00465">
    <property type="entry name" value="EP450IV"/>
</dbReference>
<dbReference type="InterPro" id="IPR036396">
    <property type="entry name" value="Cyt_P450_sf"/>
</dbReference>
<organism evidence="7 8">
    <name type="scientific">Mycena albidolilacea</name>
    <dbReference type="NCBI Taxonomy" id="1033008"/>
    <lineage>
        <taxon>Eukaryota</taxon>
        <taxon>Fungi</taxon>
        <taxon>Dikarya</taxon>
        <taxon>Basidiomycota</taxon>
        <taxon>Agaricomycotina</taxon>
        <taxon>Agaricomycetes</taxon>
        <taxon>Agaricomycetidae</taxon>
        <taxon>Agaricales</taxon>
        <taxon>Marasmiineae</taxon>
        <taxon>Mycenaceae</taxon>
        <taxon>Mycena</taxon>
    </lineage>
</organism>
<dbReference type="Proteomes" id="UP001218218">
    <property type="component" value="Unassembled WGS sequence"/>
</dbReference>
<evidence type="ECO:0000256" key="3">
    <source>
        <dbReference type="ARBA" id="ARBA00022723"/>
    </source>
</evidence>
<dbReference type="GO" id="GO:0016705">
    <property type="term" value="F:oxidoreductase activity, acting on paired donors, with incorporation or reduction of molecular oxygen"/>
    <property type="evidence" value="ECO:0007669"/>
    <property type="project" value="InterPro"/>
</dbReference>
<dbReference type="InterPro" id="IPR002403">
    <property type="entry name" value="Cyt_P450_E_grp-IV"/>
</dbReference>
<gene>
    <name evidence="7" type="ORF">DFH08DRAFT_848837</name>
</gene>
<keyword evidence="6" id="KW-0349">Heme</keyword>
<dbReference type="Pfam" id="PF00067">
    <property type="entry name" value="p450"/>
    <property type="match status" value="1"/>
</dbReference>
<protein>
    <submittedName>
        <fullName evidence="7">Cytochrome P450</fullName>
    </submittedName>
</protein>
<sequence length="506" mass="57301">MDNLKLALSSVATVCFLLWARREYSERKISSIPAVGASGIWAYYTGGWRYLFRAPEMVEEGCRKYRGRVFRVPRLFRWDFIISGSTLVQEAVTAPENVLSLAAANRDSLQIDLTMGPDISRNPFHIDAVRTKVTRNLSRCFPGIRDEISSAFDELLALDENDGKLVTVLPLMMQVAARTTNHLFVGLPICRNQDYLNLVVQYTIDVALRAQLISLLPSFLQPILGPFISSRNQSIRQGIKHLGPLIEYRIEQEKQHGPDWPGKPNDYISWLLESVDVLDEKTVSALVSRILATNMAAIHTTSSVFTYALFDLTAYPTYVTALRQEAEQAVEEFGWTKTALNKMHKIDSFLRESQRMHDNGPVAMSRQVLDPMGFKFSDESVIPYGSILNIASRAEHFSPANYDHPDVFDGFRFSKKREDREHTSGGGLFNQHMISTGVDHLAFGHKLHACPGRFLAATELKAMLAHLVVHYDLRAEIEGVRPPDDVFGIVIVPNRRGKLWFRKRQY</sequence>
<dbReference type="PANTHER" id="PTHR46206">
    <property type="entry name" value="CYTOCHROME P450"/>
    <property type="match status" value="1"/>
</dbReference>
<reference evidence="7" key="1">
    <citation type="submission" date="2023-03" db="EMBL/GenBank/DDBJ databases">
        <title>Massive genome expansion in bonnet fungi (Mycena s.s.) driven by repeated elements and novel gene families across ecological guilds.</title>
        <authorList>
            <consortium name="Lawrence Berkeley National Laboratory"/>
            <person name="Harder C.B."/>
            <person name="Miyauchi S."/>
            <person name="Viragh M."/>
            <person name="Kuo A."/>
            <person name="Thoen E."/>
            <person name="Andreopoulos B."/>
            <person name="Lu D."/>
            <person name="Skrede I."/>
            <person name="Drula E."/>
            <person name="Henrissat B."/>
            <person name="Morin E."/>
            <person name="Kohler A."/>
            <person name="Barry K."/>
            <person name="LaButti K."/>
            <person name="Morin E."/>
            <person name="Salamov A."/>
            <person name="Lipzen A."/>
            <person name="Mereny Z."/>
            <person name="Hegedus B."/>
            <person name="Baldrian P."/>
            <person name="Stursova M."/>
            <person name="Weitz H."/>
            <person name="Taylor A."/>
            <person name="Grigoriev I.V."/>
            <person name="Nagy L.G."/>
            <person name="Martin F."/>
            <person name="Kauserud H."/>
        </authorList>
    </citation>
    <scope>NUCLEOTIDE SEQUENCE</scope>
    <source>
        <strain evidence="7">CBHHK002</strain>
    </source>
</reference>
<evidence type="ECO:0000313" key="8">
    <source>
        <dbReference type="Proteomes" id="UP001218218"/>
    </source>
</evidence>
<dbReference type="GO" id="GO:0020037">
    <property type="term" value="F:heme binding"/>
    <property type="evidence" value="ECO:0007669"/>
    <property type="project" value="InterPro"/>
</dbReference>